<dbReference type="InterPro" id="IPR056071">
    <property type="entry name" value="DUF7654"/>
</dbReference>
<dbReference type="Pfam" id="PF24672">
    <property type="entry name" value="DUF7654"/>
    <property type="match status" value="1"/>
</dbReference>
<feature type="transmembrane region" description="Helical" evidence="2">
    <location>
        <begin position="346"/>
        <end position="365"/>
    </location>
</feature>
<name>A0ABX5AU79_9MICO</name>
<feature type="transmembrane region" description="Helical" evidence="2">
    <location>
        <begin position="212"/>
        <end position="229"/>
    </location>
</feature>
<feature type="domain" description="DUF7654" evidence="3">
    <location>
        <begin position="540"/>
        <end position="679"/>
    </location>
</feature>
<feature type="transmembrane region" description="Helical" evidence="2">
    <location>
        <begin position="455"/>
        <end position="473"/>
    </location>
</feature>
<reference evidence="5 6" key="1">
    <citation type="journal article" date="2008" name="Int. J. Syst. Evol. Microbiol.">
        <title>Leifsonia pindariensis sp. nov., isolated from the Pindari glacier of the Indian Himalayas, and emended description of the genus Leifsonia.</title>
        <authorList>
            <person name="Reddy G.S."/>
            <person name="Prabagaran S.R."/>
            <person name="Shivaji S."/>
        </authorList>
    </citation>
    <scope>NUCLEOTIDE SEQUENCE [LARGE SCALE GENOMIC DNA]</scope>
    <source>
        <strain evidence="5 6">PON 10</strain>
    </source>
</reference>
<keyword evidence="2" id="KW-0472">Membrane</keyword>
<feature type="transmembrane region" description="Helical" evidence="2">
    <location>
        <begin position="166"/>
        <end position="185"/>
    </location>
</feature>
<evidence type="ECO:0008006" key="7">
    <source>
        <dbReference type="Google" id="ProtNLM"/>
    </source>
</evidence>
<dbReference type="InterPro" id="IPR056074">
    <property type="entry name" value="DUF7657"/>
</dbReference>
<gene>
    <name evidence="5" type="ORF">GY24_13790</name>
</gene>
<evidence type="ECO:0000256" key="1">
    <source>
        <dbReference type="SAM" id="MobiDB-lite"/>
    </source>
</evidence>
<feature type="transmembrane region" description="Helical" evidence="2">
    <location>
        <begin position="391"/>
        <end position="410"/>
    </location>
</feature>
<feature type="transmembrane region" description="Helical" evidence="2">
    <location>
        <begin position="191"/>
        <end position="207"/>
    </location>
</feature>
<feature type="domain" description="DUF7657" evidence="4">
    <location>
        <begin position="35"/>
        <end position="445"/>
    </location>
</feature>
<organism evidence="5 6">
    <name type="scientific">Microterricola pindariensis</name>
    <dbReference type="NCBI Taxonomy" id="478010"/>
    <lineage>
        <taxon>Bacteria</taxon>
        <taxon>Bacillati</taxon>
        <taxon>Actinomycetota</taxon>
        <taxon>Actinomycetes</taxon>
        <taxon>Micrococcales</taxon>
        <taxon>Microbacteriaceae</taxon>
        <taxon>Microterricola</taxon>
    </lineage>
</organism>
<dbReference type="Proteomes" id="UP000237755">
    <property type="component" value="Unassembled WGS sequence"/>
</dbReference>
<feature type="transmembrane region" description="Helical" evidence="2">
    <location>
        <begin position="141"/>
        <end position="161"/>
    </location>
</feature>
<feature type="transmembrane region" description="Helical" evidence="2">
    <location>
        <begin position="27"/>
        <end position="47"/>
    </location>
</feature>
<dbReference type="RefSeq" id="WP_104476723.1">
    <property type="nucleotide sequence ID" value="NZ_MPZN01000056.1"/>
</dbReference>
<feature type="region of interest" description="Disordered" evidence="1">
    <location>
        <begin position="1"/>
        <end position="20"/>
    </location>
</feature>
<feature type="transmembrane region" description="Helical" evidence="2">
    <location>
        <begin position="510"/>
        <end position="528"/>
    </location>
</feature>
<sequence>MPQKSTPSLGEEPTPTAAGRGSAWRGILRWGLFPFVVLVVFCTLVGLDLSGSSIGAVSPTPQADGLIAGTPREIRSDEYILRTPNAISSVEQGLPTTAWIGLAEIDQAVAAGGGPTLDWGTLFKPQDWGYVLLGASRGLAVIWWASFAFSLWGAFALFGVLTRRPVLSAGLAVAATFTPYSGWWFAPSLTLGYAALAAAAVLGSWIVRRRGVAAILAAAAGLIGAAFALTLYPPWQVSLIWVIVALGAGFALDRRIPWRRFVATTGLALAVAGTISVVWLLQHSAATQAVADTYYPGQRRVHAGTGALEVLLGAPLNFWMTGDAGATLGTEGRVGPYANLSESASSWFPLPLVLLIVVGAVMMLVRQLRRRGAVAAPGAPESGVREQREPVWMLVCVSAAVLLLLAWTLLPLPDWVGVITQLQRVQPSRTALALGFAALILVALASTVRARPRAWAWPWLLLAVLASAATTLWSAQAMPWNTALVSLRLVLVSGLLLAVLFAAVMDRRSAAAASVLLGLYAFASWAPINPLQQGIGPYSNDPFVQEMQERTVDGRNPRVMVFGDFAVVAKVRAAGLQSISGTTPYPDADLMQQLAPEQEELWNNYAQYAWIPAPAGAATEIERVVGSLMSMTIDPCNAVIDEQVDPAWAVADQPLEAECLSPISTVHDSEGRELHIYAVR</sequence>
<feature type="transmembrane region" description="Helical" evidence="2">
    <location>
        <begin position="235"/>
        <end position="252"/>
    </location>
</feature>
<dbReference type="Pfam" id="PF24677">
    <property type="entry name" value="DUF7657"/>
    <property type="match status" value="1"/>
</dbReference>
<protein>
    <recommendedName>
        <fullName evidence="7">Glycosyltransferase RgtA/B/C/D-like domain-containing protein</fullName>
    </recommendedName>
</protein>
<evidence type="ECO:0000259" key="3">
    <source>
        <dbReference type="Pfam" id="PF24672"/>
    </source>
</evidence>
<evidence type="ECO:0000256" key="2">
    <source>
        <dbReference type="SAM" id="Phobius"/>
    </source>
</evidence>
<evidence type="ECO:0000313" key="5">
    <source>
        <dbReference type="EMBL" id="PPL15766.1"/>
    </source>
</evidence>
<proteinExistence type="predicted"/>
<feature type="transmembrane region" description="Helical" evidence="2">
    <location>
        <begin position="261"/>
        <end position="281"/>
    </location>
</feature>
<evidence type="ECO:0000259" key="4">
    <source>
        <dbReference type="Pfam" id="PF24677"/>
    </source>
</evidence>
<feature type="transmembrane region" description="Helical" evidence="2">
    <location>
        <begin position="485"/>
        <end position="503"/>
    </location>
</feature>
<evidence type="ECO:0000313" key="6">
    <source>
        <dbReference type="Proteomes" id="UP000237755"/>
    </source>
</evidence>
<accession>A0ABX5AU79</accession>
<keyword evidence="6" id="KW-1185">Reference proteome</keyword>
<keyword evidence="2" id="KW-1133">Transmembrane helix</keyword>
<feature type="transmembrane region" description="Helical" evidence="2">
    <location>
        <begin position="430"/>
        <end position="448"/>
    </location>
</feature>
<comment type="caution">
    <text evidence="5">The sequence shown here is derived from an EMBL/GenBank/DDBJ whole genome shotgun (WGS) entry which is preliminary data.</text>
</comment>
<dbReference type="EMBL" id="MPZN01000056">
    <property type="protein sequence ID" value="PPL15766.1"/>
    <property type="molecule type" value="Genomic_DNA"/>
</dbReference>
<keyword evidence="2" id="KW-0812">Transmembrane</keyword>